<proteinExistence type="predicted"/>
<organism evidence="1 2">
    <name type="scientific">Hohenbuehelia grisea</name>
    <dbReference type="NCBI Taxonomy" id="104357"/>
    <lineage>
        <taxon>Eukaryota</taxon>
        <taxon>Fungi</taxon>
        <taxon>Dikarya</taxon>
        <taxon>Basidiomycota</taxon>
        <taxon>Agaricomycotina</taxon>
        <taxon>Agaricomycetes</taxon>
        <taxon>Agaricomycetidae</taxon>
        <taxon>Agaricales</taxon>
        <taxon>Pleurotineae</taxon>
        <taxon>Pleurotaceae</taxon>
        <taxon>Hohenbuehelia</taxon>
    </lineage>
</organism>
<comment type="caution">
    <text evidence="1">The sequence shown here is derived from an EMBL/GenBank/DDBJ whole genome shotgun (WGS) entry which is preliminary data.</text>
</comment>
<name>A0ABR3JNN1_9AGAR</name>
<gene>
    <name evidence="1" type="ORF">HGRIS_001222</name>
</gene>
<evidence type="ECO:0000313" key="2">
    <source>
        <dbReference type="Proteomes" id="UP001556367"/>
    </source>
</evidence>
<dbReference type="EMBL" id="JASNQZ010000005">
    <property type="protein sequence ID" value="KAL0957425.1"/>
    <property type="molecule type" value="Genomic_DNA"/>
</dbReference>
<keyword evidence="2" id="KW-1185">Reference proteome</keyword>
<accession>A0ABR3JNN1</accession>
<protein>
    <submittedName>
        <fullName evidence="1">Uncharacterized protein</fullName>
    </submittedName>
</protein>
<reference evidence="2" key="1">
    <citation type="submission" date="2024-06" db="EMBL/GenBank/DDBJ databases">
        <title>Multi-omics analyses provide insights into the biosynthesis of the anticancer antibiotic pleurotin in Hohenbuehelia grisea.</title>
        <authorList>
            <person name="Weaver J.A."/>
            <person name="Alberti F."/>
        </authorList>
    </citation>
    <scope>NUCLEOTIDE SEQUENCE [LARGE SCALE GENOMIC DNA]</scope>
    <source>
        <strain evidence="2">T-177</strain>
    </source>
</reference>
<dbReference type="Proteomes" id="UP001556367">
    <property type="component" value="Unassembled WGS sequence"/>
</dbReference>
<sequence length="280" mass="31412">MLLTNLRLDRLHAAQVDFIDRGMLPSTRDRVGAKANNNEDEDIGDQRTVGTVSLSKTTQYTCDLFALATKVGQPRLPALVHHFLSQELSRHRALALPPQPDSRVVMSPIHIHSKITVHSSAVATFYAPSDLCGDHGMRREFIRAVESWQNEGSRYDCVFVNSESGLPGMRGLDVVRALLFFSFKHQGRFYPCALVHWYSKLGVGPDEDTRMWAVQPAVDEAGENIISVIHLDTLVRAAHLIGIYGPHFVPRHLTSSKSLDFFSAFYVNKFADHHSFELAF</sequence>
<evidence type="ECO:0000313" key="1">
    <source>
        <dbReference type="EMBL" id="KAL0957425.1"/>
    </source>
</evidence>